<dbReference type="InterPro" id="IPR032675">
    <property type="entry name" value="LRR_dom_sf"/>
</dbReference>
<dbReference type="RefSeq" id="XP_017775667.1">
    <property type="nucleotide sequence ID" value="XM_017920178.1"/>
</dbReference>
<dbReference type="InterPro" id="IPR001611">
    <property type="entry name" value="Leu-rich_rpt"/>
</dbReference>
<dbReference type="GeneID" id="108562004"/>
<feature type="chain" id="PRO_5045310969" evidence="2">
    <location>
        <begin position="20"/>
        <end position="266"/>
    </location>
</feature>
<gene>
    <name evidence="4" type="primary">LOC108562004</name>
</gene>
<keyword evidence="3" id="KW-1185">Reference proteome</keyword>
<reference evidence="4" key="1">
    <citation type="submission" date="2025-08" db="UniProtKB">
        <authorList>
            <consortium name="RefSeq"/>
        </authorList>
    </citation>
    <scope>IDENTIFICATION</scope>
    <source>
        <tissue evidence="4">Whole Larva</tissue>
    </source>
</reference>
<dbReference type="Proteomes" id="UP000695000">
    <property type="component" value="Unplaced"/>
</dbReference>
<evidence type="ECO:0000256" key="1">
    <source>
        <dbReference type="SAM" id="Phobius"/>
    </source>
</evidence>
<keyword evidence="1" id="KW-1133">Transmembrane helix</keyword>
<evidence type="ECO:0000256" key="2">
    <source>
        <dbReference type="SAM" id="SignalP"/>
    </source>
</evidence>
<evidence type="ECO:0000313" key="3">
    <source>
        <dbReference type="Proteomes" id="UP000695000"/>
    </source>
</evidence>
<feature type="signal peptide" evidence="2">
    <location>
        <begin position="1"/>
        <end position="19"/>
    </location>
</feature>
<sequence>MHLLNYYCLIVVFVSRTSALNSCSGRPPLLYSSLENCCGFLMNKTDEQNLYLDDCWGTLPFLYDKDDLDSLTVSNSFINWNPESKIFTQDVSIKELKVINSNIKSIGEENFINLHKVEIIDLSYNDIADIRLNTFTHENLPNLKVINLTGNPLSEESLLILKEISKRFEDREESVGIYVYFIIAFEILAIIGLSYGIWKISKLSKRKSIPVATREDHDNSALQLELEDQQLHRFEFEPKSTYSSFNSPVLSLNGYEYYDGDNEDKL</sequence>
<organism evidence="3 4">
    <name type="scientific">Nicrophorus vespilloides</name>
    <name type="common">Boreal carrion beetle</name>
    <dbReference type="NCBI Taxonomy" id="110193"/>
    <lineage>
        <taxon>Eukaryota</taxon>
        <taxon>Metazoa</taxon>
        <taxon>Ecdysozoa</taxon>
        <taxon>Arthropoda</taxon>
        <taxon>Hexapoda</taxon>
        <taxon>Insecta</taxon>
        <taxon>Pterygota</taxon>
        <taxon>Neoptera</taxon>
        <taxon>Endopterygota</taxon>
        <taxon>Coleoptera</taxon>
        <taxon>Polyphaga</taxon>
        <taxon>Staphyliniformia</taxon>
        <taxon>Silphidae</taxon>
        <taxon>Nicrophorinae</taxon>
        <taxon>Nicrophorus</taxon>
    </lineage>
</organism>
<dbReference type="Gene3D" id="3.80.10.10">
    <property type="entry name" value="Ribonuclease Inhibitor"/>
    <property type="match status" value="1"/>
</dbReference>
<keyword evidence="1" id="KW-0472">Membrane</keyword>
<evidence type="ECO:0000313" key="4">
    <source>
        <dbReference type="RefSeq" id="XP_017775667.1"/>
    </source>
</evidence>
<feature type="transmembrane region" description="Helical" evidence="1">
    <location>
        <begin position="177"/>
        <end position="198"/>
    </location>
</feature>
<keyword evidence="1" id="KW-0812">Transmembrane</keyword>
<name>A0ABM1MM67_NICVS</name>
<proteinExistence type="predicted"/>
<dbReference type="Pfam" id="PF13855">
    <property type="entry name" value="LRR_8"/>
    <property type="match status" value="1"/>
</dbReference>
<dbReference type="SUPFAM" id="SSF52058">
    <property type="entry name" value="L domain-like"/>
    <property type="match status" value="1"/>
</dbReference>
<keyword evidence="2" id="KW-0732">Signal</keyword>
<protein>
    <submittedName>
        <fullName evidence="4">Uncharacterized protein LOC108562004</fullName>
    </submittedName>
</protein>
<accession>A0ABM1MM67</accession>